<reference evidence="3 4" key="1">
    <citation type="journal article" date="2014" name="Int. J. Syst. Evol. Microbiol.">
        <title>Complete genome sequence of Corynebacterium casei LMG S-19264T (=DSM 44701T), isolated from a smear-ripened cheese.</title>
        <authorList>
            <consortium name="US DOE Joint Genome Institute (JGI-PGF)"/>
            <person name="Walter F."/>
            <person name="Albersmeier A."/>
            <person name="Kalinowski J."/>
            <person name="Ruckert C."/>
        </authorList>
    </citation>
    <scope>NUCLEOTIDE SEQUENCE [LARGE SCALE GENOMIC DNA]</scope>
    <source>
        <strain evidence="3 4">CGMCC 1.16330</strain>
    </source>
</reference>
<dbReference type="RefSeq" id="WP_188899909.1">
    <property type="nucleotide sequence ID" value="NZ_BMKS01000005.1"/>
</dbReference>
<proteinExistence type="predicted"/>
<protein>
    <submittedName>
        <fullName evidence="3">Uncharacterized protein</fullName>
    </submittedName>
</protein>
<keyword evidence="2" id="KW-0812">Transmembrane</keyword>
<dbReference type="EMBL" id="BMKS01000005">
    <property type="protein sequence ID" value="GGG32264.1"/>
    <property type="molecule type" value="Genomic_DNA"/>
</dbReference>
<feature type="transmembrane region" description="Helical" evidence="2">
    <location>
        <begin position="36"/>
        <end position="55"/>
    </location>
</feature>
<sequence>MASSATDPRRAAAPPSLGHPGAAGEHAAVRGLARRWWLFLLRGAVAIAFGVIALANPALGLIGLLAFVAARMLLDGVLTIAQATAVPAVDTGEPPPRPANDPGRHGRGAA</sequence>
<dbReference type="AlphaFoldDB" id="A0A8J2ZB06"/>
<evidence type="ECO:0000256" key="1">
    <source>
        <dbReference type="SAM" id="MobiDB-lite"/>
    </source>
</evidence>
<accession>A0A8J2ZB06</accession>
<evidence type="ECO:0000313" key="3">
    <source>
        <dbReference type="EMBL" id="GGG32264.1"/>
    </source>
</evidence>
<keyword evidence="2" id="KW-1133">Transmembrane helix</keyword>
<gene>
    <name evidence="3" type="ORF">GCM10010964_20250</name>
</gene>
<feature type="region of interest" description="Disordered" evidence="1">
    <location>
        <begin position="85"/>
        <end position="110"/>
    </location>
</feature>
<dbReference type="Proteomes" id="UP000597507">
    <property type="component" value="Unassembled WGS sequence"/>
</dbReference>
<evidence type="ECO:0000313" key="4">
    <source>
        <dbReference type="Proteomes" id="UP000597507"/>
    </source>
</evidence>
<feature type="region of interest" description="Disordered" evidence="1">
    <location>
        <begin position="1"/>
        <end position="24"/>
    </location>
</feature>
<name>A0A8J2ZB06_9PROT</name>
<keyword evidence="2" id="KW-0472">Membrane</keyword>
<keyword evidence="4" id="KW-1185">Reference proteome</keyword>
<evidence type="ECO:0000256" key="2">
    <source>
        <dbReference type="SAM" id="Phobius"/>
    </source>
</evidence>
<comment type="caution">
    <text evidence="3">The sequence shown here is derived from an EMBL/GenBank/DDBJ whole genome shotgun (WGS) entry which is preliminary data.</text>
</comment>
<organism evidence="3 4">
    <name type="scientific">Caldovatus sediminis</name>
    <dbReference type="NCBI Taxonomy" id="2041189"/>
    <lineage>
        <taxon>Bacteria</taxon>
        <taxon>Pseudomonadati</taxon>
        <taxon>Pseudomonadota</taxon>
        <taxon>Alphaproteobacteria</taxon>
        <taxon>Acetobacterales</taxon>
        <taxon>Roseomonadaceae</taxon>
        <taxon>Caldovatus</taxon>
    </lineage>
</organism>